<keyword evidence="2" id="KW-1185">Reference proteome</keyword>
<dbReference type="EMBL" id="JAPDRQ010000207">
    <property type="protein sequence ID" value="KAJ9652262.1"/>
    <property type="molecule type" value="Genomic_DNA"/>
</dbReference>
<proteinExistence type="predicted"/>
<organism evidence="1 2">
    <name type="scientific">Neophaeococcomyces mojaviensis</name>
    <dbReference type="NCBI Taxonomy" id="3383035"/>
    <lineage>
        <taxon>Eukaryota</taxon>
        <taxon>Fungi</taxon>
        <taxon>Dikarya</taxon>
        <taxon>Ascomycota</taxon>
        <taxon>Pezizomycotina</taxon>
        <taxon>Eurotiomycetes</taxon>
        <taxon>Chaetothyriomycetidae</taxon>
        <taxon>Chaetothyriales</taxon>
        <taxon>Chaetothyriales incertae sedis</taxon>
        <taxon>Neophaeococcomyces</taxon>
    </lineage>
</organism>
<evidence type="ECO:0000313" key="1">
    <source>
        <dbReference type="EMBL" id="KAJ9652262.1"/>
    </source>
</evidence>
<gene>
    <name evidence="1" type="primary">ZCF27_3</name>
    <name evidence="1" type="ORF">H2198_008472</name>
</gene>
<sequence>MESSLRHILHFSNSEIDAQPDQQDGIQSRSQPFLDQGGRTLTIDELSQEQDIDSNGNGENGPTSRKRSNPSSRLAYPRKRAIRACQKCRVRRTKCDNVRPACTACLDLGAECVYSEGDPSTFDTASLAILEKLNTIEELLRKPTPAPTSQPSQPFSPPRHDSTTSSNVVQTPASVPSIVSAAAPEKPIAHTRRRMSIETVLSWQAFAELPPNLDLKTLLVRDDIARSASSLSMDFMHEHGGEEQLLQRFLDSVFIFNPVLEEAALHQCIREIQFHGLQWDAKSCLLLLIYANGCLSYSDELENATESMAFRQAAEFRKAESFFDAAQKRMGVLLCKSTVVEAQCFFLAGVYLMATMRPLEAWKMFVQALTCCQAFTPENKINGEAREREQRLQESIYWTCFKSELELRLELNVFENSIWDLTYPAFYPSPPDGLKSQREVVWYYYLAEIALRRLGNRILNHFHKHDQANIDVDSVASFEQQASDWMRSLPKVLDFETNSTPPSPSGGLVDSLKFVLDGHLLDCYEMMYWPFLTEIVLHGSGGANSQAVQELAYKSLHICASWDVVDVEKLY</sequence>
<reference evidence="1" key="1">
    <citation type="submission" date="2022-10" db="EMBL/GenBank/DDBJ databases">
        <title>Culturing micro-colonial fungi from biological soil crusts in the Mojave desert and describing Neophaeococcomyces mojavensis, and introducing the new genera and species Taxawa tesnikishii.</title>
        <authorList>
            <person name="Kurbessoian T."/>
            <person name="Stajich J.E."/>
        </authorList>
    </citation>
    <scope>NUCLEOTIDE SEQUENCE</scope>
    <source>
        <strain evidence="1">JES_112</strain>
    </source>
</reference>
<accession>A0ACC2ZX19</accession>
<evidence type="ECO:0000313" key="2">
    <source>
        <dbReference type="Proteomes" id="UP001172386"/>
    </source>
</evidence>
<name>A0ACC2ZX19_9EURO</name>
<protein>
    <submittedName>
        <fullName evidence="1">Zcf27p</fullName>
    </submittedName>
</protein>
<comment type="caution">
    <text evidence="1">The sequence shown here is derived from an EMBL/GenBank/DDBJ whole genome shotgun (WGS) entry which is preliminary data.</text>
</comment>
<dbReference type="Proteomes" id="UP001172386">
    <property type="component" value="Unassembled WGS sequence"/>
</dbReference>